<dbReference type="PANTHER" id="PTHR36234:SF5">
    <property type="entry name" value="LYSYL ENDOPEPTIDASE"/>
    <property type="match status" value="1"/>
</dbReference>
<dbReference type="EC" id="3.4.21.-" evidence="6"/>
<dbReference type="AlphaFoldDB" id="A0A0W7WMC7"/>
<feature type="signal peptide" evidence="6">
    <location>
        <begin position="1"/>
        <end position="24"/>
    </location>
</feature>
<proteinExistence type="inferred from homology"/>
<feature type="compositionally biased region" description="Basic and acidic residues" evidence="7">
    <location>
        <begin position="334"/>
        <end position="349"/>
    </location>
</feature>
<accession>A0A0W7WMC7</accession>
<evidence type="ECO:0000256" key="6">
    <source>
        <dbReference type="RuleBase" id="RU004296"/>
    </source>
</evidence>
<gene>
    <name evidence="9" type="ORF">AVJ23_03795</name>
</gene>
<dbReference type="RefSeq" id="WP_058860837.1">
    <property type="nucleotide sequence ID" value="NZ_LPXO01000002.1"/>
</dbReference>
<dbReference type="SUPFAM" id="SSF51126">
    <property type="entry name" value="Pectin lyase-like"/>
    <property type="match status" value="1"/>
</dbReference>
<dbReference type="Pfam" id="PF13229">
    <property type="entry name" value="Beta_helix"/>
    <property type="match status" value="2"/>
</dbReference>
<organism evidence="9 10">
    <name type="scientific">Pseudoponticoccus marisrubri</name>
    <dbReference type="NCBI Taxonomy" id="1685382"/>
    <lineage>
        <taxon>Bacteria</taxon>
        <taxon>Pseudomonadati</taxon>
        <taxon>Pseudomonadota</taxon>
        <taxon>Alphaproteobacteria</taxon>
        <taxon>Rhodobacterales</taxon>
        <taxon>Roseobacteraceae</taxon>
        <taxon>Pseudoponticoccus</taxon>
    </lineage>
</organism>
<keyword evidence="4 6" id="KW-0378">Hydrolase</keyword>
<reference evidence="9 10" key="1">
    <citation type="submission" date="2015-12" db="EMBL/GenBank/DDBJ databases">
        <authorList>
            <person name="Shamseldin A."/>
            <person name="Moawad H."/>
            <person name="Abd El-Rahim W.M."/>
            <person name="Sadowsky M.J."/>
        </authorList>
    </citation>
    <scope>NUCLEOTIDE SEQUENCE [LARGE SCALE GENOMIC DNA]</scope>
    <source>
        <strain evidence="9 10">SJ5A-1</strain>
    </source>
</reference>
<keyword evidence="3 6" id="KW-0732">Signal</keyword>
<dbReference type="SMART" id="SM00710">
    <property type="entry name" value="PbH1"/>
    <property type="match status" value="7"/>
</dbReference>
<evidence type="ECO:0000313" key="10">
    <source>
        <dbReference type="Proteomes" id="UP000054396"/>
    </source>
</evidence>
<comment type="caution">
    <text evidence="9">The sequence shown here is derived from an EMBL/GenBank/DDBJ whole genome shotgun (WGS) entry which is preliminary data.</text>
</comment>
<dbReference type="OrthoDB" id="3938151at2"/>
<dbReference type="Proteomes" id="UP000054396">
    <property type="component" value="Unassembled WGS sequence"/>
</dbReference>
<dbReference type="Gene3D" id="2.160.20.10">
    <property type="entry name" value="Single-stranded right-handed beta-helix, Pectin lyase-like"/>
    <property type="match status" value="1"/>
</dbReference>
<dbReference type="STRING" id="1685382.AVJ23_03795"/>
<feature type="domain" description="Right handed beta helix" evidence="8">
    <location>
        <begin position="563"/>
        <end position="651"/>
    </location>
</feature>
<evidence type="ECO:0000256" key="3">
    <source>
        <dbReference type="ARBA" id="ARBA00022729"/>
    </source>
</evidence>
<dbReference type="EMBL" id="LPXO01000002">
    <property type="protein sequence ID" value="KUF11718.1"/>
    <property type="molecule type" value="Genomic_DNA"/>
</dbReference>
<feature type="region of interest" description="Disordered" evidence="7">
    <location>
        <begin position="326"/>
        <end position="355"/>
    </location>
</feature>
<name>A0A0W7WMC7_9RHOB</name>
<feature type="chain" id="PRO_5006987798" description="Serine protease" evidence="6">
    <location>
        <begin position="25"/>
        <end position="663"/>
    </location>
</feature>
<dbReference type="PANTHER" id="PTHR36234">
    <property type="entry name" value="LYSYL ENDOPEPTIDASE"/>
    <property type="match status" value="1"/>
</dbReference>
<dbReference type="InterPro" id="IPR008256">
    <property type="entry name" value="Peptidase_S1B"/>
</dbReference>
<dbReference type="InterPro" id="IPR009003">
    <property type="entry name" value="Peptidase_S1_PA"/>
</dbReference>
<dbReference type="InterPro" id="IPR039448">
    <property type="entry name" value="Beta_helix"/>
</dbReference>
<protein>
    <recommendedName>
        <fullName evidence="6">Serine protease</fullName>
        <ecNumber evidence="6">3.4.21.-</ecNumber>
    </recommendedName>
</protein>
<evidence type="ECO:0000256" key="7">
    <source>
        <dbReference type="SAM" id="MobiDB-lite"/>
    </source>
</evidence>
<dbReference type="InterPro" id="IPR011050">
    <property type="entry name" value="Pectin_lyase_fold/virulence"/>
</dbReference>
<evidence type="ECO:0000256" key="2">
    <source>
        <dbReference type="ARBA" id="ARBA00022670"/>
    </source>
</evidence>
<evidence type="ECO:0000256" key="1">
    <source>
        <dbReference type="ARBA" id="ARBA00008764"/>
    </source>
</evidence>
<dbReference type="PRINTS" id="PR00839">
    <property type="entry name" value="V8PROTEASE"/>
</dbReference>
<dbReference type="Gene3D" id="2.40.10.10">
    <property type="entry name" value="Trypsin-like serine proteases"/>
    <property type="match status" value="2"/>
</dbReference>
<evidence type="ECO:0000259" key="8">
    <source>
        <dbReference type="Pfam" id="PF13229"/>
    </source>
</evidence>
<keyword evidence="5 6" id="KW-0720">Serine protease</keyword>
<evidence type="ECO:0000256" key="5">
    <source>
        <dbReference type="ARBA" id="ARBA00022825"/>
    </source>
</evidence>
<dbReference type="Pfam" id="PF13365">
    <property type="entry name" value="Trypsin_2"/>
    <property type="match status" value="1"/>
</dbReference>
<dbReference type="InterPro" id="IPR012334">
    <property type="entry name" value="Pectin_lyas_fold"/>
</dbReference>
<comment type="similarity">
    <text evidence="1 6">Belongs to the peptidase S1B family.</text>
</comment>
<evidence type="ECO:0000313" key="9">
    <source>
        <dbReference type="EMBL" id="KUF11718.1"/>
    </source>
</evidence>
<dbReference type="InterPro" id="IPR006626">
    <property type="entry name" value="PbH1"/>
</dbReference>
<sequence length="663" mass="71008">MSIRLRPVLSAFAALALVAGSALAQPAEFPASDFGKIVVSPRQSTSGFQFEQAIGSYQNEPIANYGENSPLRQLGRPIGRLDLLLENGKTGFCTAFIVDEKHLLTNHHCIPGNSGVRVQAAQFVAGYVTPGRETGAERYSVNLNPVESDEALDYAVVQVFGDPSARYGRMELDGSDLGAAELLWIIGHPMGQSQHISREGCAASDPAVSDEGKLVHTCDTLSGNSGSPVIRVTDQRVVALHHAGDSRLGVNFAIPMARILKRSRVLQAAATPPEPEERTPAPVADACRVLWTEAKEMGCDGFSVFLESCGGHALAPLAQRLSDRQCAAPEPETPVDRAKGGETLPERPEPTGGNVIRVAQDNSGDVIDLVSAVREVPEGGYILIEPGTYDVGVRGLGISKPLTLRALDPATTEIRGAGSAVLRWQAEGGRIEGLTIRQTGEKGVAVYQDAGQLTIWQSRLVSGTEAAVFARYEAELFLESNVFEGGDQGLLVTGEDARVEMRGNSFRDHDRAIALSDYATAVIRDNEVSKATTTGLEVWQGATLTLEDSRFEDIKIALLLSDRGRGTVTQTEFTDGAHAIIAQDGGSVTVRNSEMVRPSVSAIRVESGGHVDLSKSILRHGRIGVWVREAGTGAFEGNDLRFNDSAFRIEDGAGKFTRRDNME</sequence>
<dbReference type="InterPro" id="IPR043504">
    <property type="entry name" value="Peptidase_S1_PA_chymotrypsin"/>
</dbReference>
<feature type="domain" description="Right handed beta helix" evidence="8">
    <location>
        <begin position="430"/>
        <end position="557"/>
    </location>
</feature>
<dbReference type="GO" id="GO:0008236">
    <property type="term" value="F:serine-type peptidase activity"/>
    <property type="evidence" value="ECO:0007669"/>
    <property type="project" value="UniProtKB-KW"/>
</dbReference>
<dbReference type="GO" id="GO:0006508">
    <property type="term" value="P:proteolysis"/>
    <property type="evidence" value="ECO:0007669"/>
    <property type="project" value="UniProtKB-KW"/>
</dbReference>
<dbReference type="SUPFAM" id="SSF50494">
    <property type="entry name" value="Trypsin-like serine proteases"/>
    <property type="match status" value="1"/>
</dbReference>
<keyword evidence="10" id="KW-1185">Reference proteome</keyword>
<evidence type="ECO:0000256" key="4">
    <source>
        <dbReference type="ARBA" id="ARBA00022801"/>
    </source>
</evidence>
<keyword evidence="2 6" id="KW-0645">Protease</keyword>